<gene>
    <name evidence="1" type="ORF">NQ317_001904</name>
</gene>
<reference evidence="1" key="1">
    <citation type="journal article" date="2023" name="Insect Mol. Biol.">
        <title>Genome sequencing provides insights into the evolution of gene families encoding plant cell wall-degrading enzymes in longhorned beetles.</title>
        <authorList>
            <person name="Shin N.R."/>
            <person name="Okamura Y."/>
            <person name="Kirsch R."/>
            <person name="Pauchet Y."/>
        </authorList>
    </citation>
    <scope>NUCLEOTIDE SEQUENCE</scope>
    <source>
        <strain evidence="1">MMC_N1</strain>
    </source>
</reference>
<name>A0ABQ9J1Z2_9CUCU</name>
<evidence type="ECO:0000313" key="2">
    <source>
        <dbReference type="Proteomes" id="UP001162164"/>
    </source>
</evidence>
<dbReference type="Proteomes" id="UP001162164">
    <property type="component" value="Unassembled WGS sequence"/>
</dbReference>
<accession>A0ABQ9J1Z2</accession>
<dbReference type="Gene3D" id="1.20.5.170">
    <property type="match status" value="1"/>
</dbReference>
<proteinExistence type="predicted"/>
<comment type="caution">
    <text evidence="1">The sequence shown here is derived from an EMBL/GenBank/DDBJ whole genome shotgun (WGS) entry which is preliminary data.</text>
</comment>
<dbReference type="EMBL" id="JAPWTJ010001538">
    <property type="protein sequence ID" value="KAJ8971028.1"/>
    <property type="molecule type" value="Genomic_DNA"/>
</dbReference>
<protein>
    <submittedName>
        <fullName evidence="1">Uncharacterized protein</fullName>
    </submittedName>
</protein>
<sequence length="195" mass="21884">MDTLSTLNSKIDNLQADVNVVKNQQKSVTESLTFYGNKIDDFSKQNTDFETKLKIIPKLESNLTSVSSSLNTLQVEMNQIQQQARLNNLEINGIPETSNENLITSADKDNVIAAVKKRKGVKLNEIGFSNTNPIFLNDHLTPTNKLLYKKTREFCKSSGAVCWTRDCKIYLRLPQTGKTHLISDDNSLDKAKTST</sequence>
<organism evidence="1 2">
    <name type="scientific">Molorchus minor</name>
    <dbReference type="NCBI Taxonomy" id="1323400"/>
    <lineage>
        <taxon>Eukaryota</taxon>
        <taxon>Metazoa</taxon>
        <taxon>Ecdysozoa</taxon>
        <taxon>Arthropoda</taxon>
        <taxon>Hexapoda</taxon>
        <taxon>Insecta</taxon>
        <taxon>Pterygota</taxon>
        <taxon>Neoptera</taxon>
        <taxon>Endopterygota</taxon>
        <taxon>Coleoptera</taxon>
        <taxon>Polyphaga</taxon>
        <taxon>Cucujiformia</taxon>
        <taxon>Chrysomeloidea</taxon>
        <taxon>Cerambycidae</taxon>
        <taxon>Lamiinae</taxon>
        <taxon>Monochamini</taxon>
        <taxon>Molorchus</taxon>
    </lineage>
</organism>
<evidence type="ECO:0000313" key="1">
    <source>
        <dbReference type="EMBL" id="KAJ8971028.1"/>
    </source>
</evidence>
<keyword evidence="2" id="KW-1185">Reference proteome</keyword>